<comment type="subcellular location">
    <subcellularLocation>
        <location evidence="1">Golgi apparatus membrane</location>
    </subcellularLocation>
</comment>
<dbReference type="PANTHER" id="PTHR47980">
    <property type="entry name" value="LD44762P"/>
    <property type="match status" value="1"/>
</dbReference>
<dbReference type="GO" id="GO:0005525">
    <property type="term" value="F:GTP binding"/>
    <property type="evidence" value="ECO:0007669"/>
    <property type="project" value="UniProtKB-KW"/>
</dbReference>
<dbReference type="Pfam" id="PF00071">
    <property type="entry name" value="Ras"/>
    <property type="match status" value="2"/>
</dbReference>
<dbReference type="PROSITE" id="PS51421">
    <property type="entry name" value="RAS"/>
    <property type="match status" value="1"/>
</dbReference>
<evidence type="ECO:0000256" key="4">
    <source>
        <dbReference type="ARBA" id="ARBA00023134"/>
    </source>
</evidence>
<dbReference type="SMART" id="SM00175">
    <property type="entry name" value="RAB"/>
    <property type="match status" value="1"/>
</dbReference>
<dbReference type="EnsemblPlants" id="Bo3g042860.1">
    <property type="protein sequence ID" value="Bo3g042860.1"/>
    <property type="gene ID" value="Bo3g042860"/>
</dbReference>
<keyword evidence="3" id="KW-0547">Nucleotide-binding</keyword>
<evidence type="ECO:0000313" key="6">
    <source>
        <dbReference type="Proteomes" id="UP000032141"/>
    </source>
</evidence>
<sequence>MGLGLILDSTKNDEPDPYTRGIDFKIRTIELDTEHIKLQIWDTAGQERFRTITTDIRNWIRNIEQHASDNVNKILVGNKADMDESKRAVPTSKGQALADEYGIKFFETSAKTNLNVEEVFFSIAKDIKQRLTDTDSRAEGYLTPCSGETRLPIFKPPNGGSGGHLDQPNHVIEATSSWWRYEDHLVGDTPDCSFLWEILDVQRELNLFRAF</sequence>
<dbReference type="OMA" id="KKCNRLF"/>
<dbReference type="GO" id="GO:0003924">
    <property type="term" value="F:GTPase activity"/>
    <property type="evidence" value="ECO:0007669"/>
    <property type="project" value="InterPro"/>
</dbReference>
<dbReference type="SUPFAM" id="SSF52540">
    <property type="entry name" value="P-loop containing nucleoside triphosphate hydrolases"/>
    <property type="match status" value="1"/>
</dbReference>
<dbReference type="Proteomes" id="UP000032141">
    <property type="component" value="Chromosome C3"/>
</dbReference>
<evidence type="ECO:0000313" key="5">
    <source>
        <dbReference type="EnsemblPlants" id="Bo3g042860.1"/>
    </source>
</evidence>
<dbReference type="Gene3D" id="3.40.50.300">
    <property type="entry name" value="P-loop containing nucleotide triphosphate hydrolases"/>
    <property type="match status" value="2"/>
</dbReference>
<dbReference type="GO" id="GO:0000139">
    <property type="term" value="C:Golgi membrane"/>
    <property type="evidence" value="ECO:0007669"/>
    <property type="project" value="UniProtKB-SubCell"/>
</dbReference>
<reference evidence="5 6" key="1">
    <citation type="journal article" date="2014" name="Genome Biol.">
        <title>Transcriptome and methylome profiling reveals relics of genome dominance in the mesopolyploid Brassica oleracea.</title>
        <authorList>
            <person name="Parkin I.A."/>
            <person name="Koh C."/>
            <person name="Tang H."/>
            <person name="Robinson S.J."/>
            <person name="Kagale S."/>
            <person name="Clarke W.E."/>
            <person name="Town C.D."/>
            <person name="Nixon J."/>
            <person name="Krishnakumar V."/>
            <person name="Bidwell S.L."/>
            <person name="Denoeud F."/>
            <person name="Belcram H."/>
            <person name="Links M.G."/>
            <person name="Just J."/>
            <person name="Clarke C."/>
            <person name="Bender T."/>
            <person name="Huebert T."/>
            <person name="Mason A.S."/>
            <person name="Pires J.C."/>
            <person name="Barker G."/>
            <person name="Moore J."/>
            <person name="Walley P.G."/>
            <person name="Manoli S."/>
            <person name="Batley J."/>
            <person name="Edwards D."/>
            <person name="Nelson M.N."/>
            <person name="Wang X."/>
            <person name="Paterson A.H."/>
            <person name="King G."/>
            <person name="Bancroft I."/>
            <person name="Chalhoub B."/>
            <person name="Sharpe A.G."/>
        </authorList>
    </citation>
    <scope>NUCLEOTIDE SEQUENCE</scope>
    <source>
        <strain evidence="5 6">cv. TO1000</strain>
    </source>
</reference>
<proteinExistence type="inferred from homology"/>
<dbReference type="InterPro" id="IPR027417">
    <property type="entry name" value="P-loop_NTPase"/>
</dbReference>
<dbReference type="STRING" id="109376.A0A0D3B7R3"/>
<keyword evidence="4" id="KW-0342">GTP-binding</keyword>
<organism evidence="5 6">
    <name type="scientific">Brassica oleracea var. oleracea</name>
    <dbReference type="NCBI Taxonomy" id="109376"/>
    <lineage>
        <taxon>Eukaryota</taxon>
        <taxon>Viridiplantae</taxon>
        <taxon>Streptophyta</taxon>
        <taxon>Embryophyta</taxon>
        <taxon>Tracheophyta</taxon>
        <taxon>Spermatophyta</taxon>
        <taxon>Magnoliopsida</taxon>
        <taxon>eudicotyledons</taxon>
        <taxon>Gunneridae</taxon>
        <taxon>Pentapetalae</taxon>
        <taxon>rosids</taxon>
        <taxon>malvids</taxon>
        <taxon>Brassicales</taxon>
        <taxon>Brassicaceae</taxon>
        <taxon>Brassiceae</taxon>
        <taxon>Brassica</taxon>
    </lineage>
</organism>
<dbReference type="Gramene" id="Bo3g042860.1">
    <property type="protein sequence ID" value="Bo3g042860.1"/>
    <property type="gene ID" value="Bo3g042860"/>
</dbReference>
<dbReference type="PROSITE" id="PS51419">
    <property type="entry name" value="RAB"/>
    <property type="match status" value="1"/>
</dbReference>
<dbReference type="SMART" id="SM00173">
    <property type="entry name" value="RAS"/>
    <property type="match status" value="1"/>
</dbReference>
<dbReference type="InterPro" id="IPR050305">
    <property type="entry name" value="Small_GTPase_Rab"/>
</dbReference>
<reference evidence="5" key="2">
    <citation type="submission" date="2015-03" db="UniProtKB">
        <authorList>
            <consortium name="EnsemblPlants"/>
        </authorList>
    </citation>
    <scope>IDENTIFICATION</scope>
</reference>
<evidence type="ECO:0000256" key="1">
    <source>
        <dbReference type="ARBA" id="ARBA00004394"/>
    </source>
</evidence>
<dbReference type="HOGENOM" id="CLU_1306388_0_0_1"/>
<dbReference type="AlphaFoldDB" id="A0A0D3B7R3"/>
<accession>A0A0D3B7R3</accession>
<comment type="similarity">
    <text evidence="2">Belongs to the small GTPase superfamily. Rab family.</text>
</comment>
<dbReference type="SMART" id="SM00174">
    <property type="entry name" value="RHO"/>
    <property type="match status" value="1"/>
</dbReference>
<evidence type="ECO:0000256" key="2">
    <source>
        <dbReference type="ARBA" id="ARBA00006270"/>
    </source>
</evidence>
<evidence type="ECO:0000256" key="3">
    <source>
        <dbReference type="ARBA" id="ARBA00022741"/>
    </source>
</evidence>
<dbReference type="eggNOG" id="KOG0078">
    <property type="taxonomic scope" value="Eukaryota"/>
</dbReference>
<keyword evidence="6" id="KW-1185">Reference proteome</keyword>
<protein>
    <submittedName>
        <fullName evidence="5">Uncharacterized protein</fullName>
    </submittedName>
</protein>
<dbReference type="InterPro" id="IPR001806">
    <property type="entry name" value="Small_GTPase"/>
</dbReference>
<name>A0A0D3B7R3_BRAOL</name>